<feature type="transmembrane region" description="Helical" evidence="11">
    <location>
        <begin position="315"/>
        <end position="338"/>
    </location>
</feature>
<keyword evidence="8" id="KW-0325">Glycoprotein</keyword>
<evidence type="ECO:0000259" key="12">
    <source>
        <dbReference type="PROSITE" id="PS50024"/>
    </source>
</evidence>
<accession>G5AQ74</accession>
<dbReference type="eggNOG" id="ENOG502S3PG">
    <property type="taxonomic scope" value="Eukaryota"/>
</dbReference>
<dbReference type="GO" id="GO:0005886">
    <property type="term" value="C:plasma membrane"/>
    <property type="evidence" value="ECO:0007669"/>
    <property type="project" value="UniProtKB-SubCell"/>
</dbReference>
<dbReference type="PROSITE" id="PS50026">
    <property type="entry name" value="EGF_3"/>
    <property type="match status" value="1"/>
</dbReference>
<keyword evidence="6 11" id="KW-0472">Membrane</keyword>
<evidence type="ECO:0000256" key="2">
    <source>
        <dbReference type="ARBA" id="ARBA00022475"/>
    </source>
</evidence>
<feature type="domain" description="EGF-like" evidence="13">
    <location>
        <begin position="74"/>
        <end position="112"/>
    </location>
</feature>
<feature type="compositionally biased region" description="Low complexity" evidence="10">
    <location>
        <begin position="53"/>
        <end position="63"/>
    </location>
</feature>
<dbReference type="PROSITE" id="PS50024">
    <property type="entry name" value="SEA"/>
    <property type="match status" value="1"/>
</dbReference>
<keyword evidence="4" id="KW-0732">Signal</keyword>
<evidence type="ECO:0000256" key="7">
    <source>
        <dbReference type="ARBA" id="ARBA00023157"/>
    </source>
</evidence>
<evidence type="ECO:0000259" key="13">
    <source>
        <dbReference type="PROSITE" id="PS50026"/>
    </source>
</evidence>
<evidence type="ECO:0000256" key="1">
    <source>
        <dbReference type="ARBA" id="ARBA00004236"/>
    </source>
</evidence>
<feature type="region of interest" description="Disordered" evidence="10">
    <location>
        <begin position="22"/>
        <end position="63"/>
    </location>
</feature>
<evidence type="ECO:0000313" key="14">
    <source>
        <dbReference type="EMBL" id="EHA99184.1"/>
    </source>
</evidence>
<sequence>MSTQNYVSSSPTHITLISSVETTTSPGQNNIQMPSTMQGGSSGSSTLELSQEPTSNNIISSPTTSNTNFEIIGPGNHCQDNPCGGDASCVNLYYERICLCMEGYYYSSMKCFRGKTFPGQIVVTVTDTSDLQNEGSLAYQDLWTEVNTFFEKAFVNTDYKQTVVHKVSTSPQQARSVSISIRVVNIFAQNTTENEMSVYNNIKEEEKNSSNISRYIQQDQCDYYGCENIHQDNCSNIINCQCKDGLERPFLQSPFCLALQCSEHCKPENNKQCLKKSTGELTCACLPGYSKTLNNNCQKCPFGYSGMDCEDQFQLILTIVGTISGVLILSLVIGLVILMSSKNRKKNIEEQNLIENDFQNLQLQQTGFSNPGAEGNLFPRVKTSASRDHQNPYIGQ</sequence>
<organism evidence="14 15">
    <name type="scientific">Heterocephalus glaber</name>
    <name type="common">Naked mole rat</name>
    <dbReference type="NCBI Taxonomy" id="10181"/>
    <lineage>
        <taxon>Eukaryota</taxon>
        <taxon>Metazoa</taxon>
        <taxon>Chordata</taxon>
        <taxon>Craniata</taxon>
        <taxon>Vertebrata</taxon>
        <taxon>Euteleostomi</taxon>
        <taxon>Mammalia</taxon>
        <taxon>Eutheria</taxon>
        <taxon>Euarchontoglires</taxon>
        <taxon>Glires</taxon>
        <taxon>Rodentia</taxon>
        <taxon>Hystricomorpha</taxon>
        <taxon>Bathyergidae</taxon>
        <taxon>Heterocephalus</taxon>
    </lineage>
</organism>
<dbReference type="FunCoup" id="G5AQ74">
    <property type="interactions" value="32"/>
</dbReference>
<evidence type="ECO:0000256" key="3">
    <source>
        <dbReference type="ARBA" id="ARBA00022536"/>
    </source>
</evidence>
<keyword evidence="11" id="KW-1133">Transmembrane helix</keyword>
<evidence type="ECO:0000256" key="6">
    <source>
        <dbReference type="ARBA" id="ARBA00023136"/>
    </source>
</evidence>
<evidence type="ECO:0000313" key="15">
    <source>
        <dbReference type="Proteomes" id="UP000006813"/>
    </source>
</evidence>
<protein>
    <submittedName>
        <fullName evidence="14">Mucin-13</fullName>
    </submittedName>
</protein>
<comment type="caution">
    <text evidence="9">Lacks conserved residue(s) required for the propagation of feature annotation.</text>
</comment>
<name>G5AQ74_HETGA</name>
<dbReference type="SUPFAM" id="SSF57196">
    <property type="entry name" value="EGF/Laminin"/>
    <property type="match status" value="1"/>
</dbReference>
<dbReference type="InParanoid" id="G5AQ74"/>
<dbReference type="AlphaFoldDB" id="G5AQ74"/>
<reference evidence="14 15" key="1">
    <citation type="journal article" date="2011" name="Nature">
        <title>Genome sequencing reveals insights into physiology and longevity of the naked mole rat.</title>
        <authorList>
            <person name="Kim E.B."/>
            <person name="Fang X."/>
            <person name="Fushan A.A."/>
            <person name="Huang Z."/>
            <person name="Lobanov A.V."/>
            <person name="Han L."/>
            <person name="Marino S.M."/>
            <person name="Sun X."/>
            <person name="Turanov A.A."/>
            <person name="Yang P."/>
            <person name="Yim S.H."/>
            <person name="Zhao X."/>
            <person name="Kasaikina M.V."/>
            <person name="Stoletzki N."/>
            <person name="Peng C."/>
            <person name="Polak P."/>
            <person name="Xiong Z."/>
            <person name="Kiezun A."/>
            <person name="Zhu Y."/>
            <person name="Chen Y."/>
            <person name="Kryukov G.V."/>
            <person name="Zhang Q."/>
            <person name="Peshkin L."/>
            <person name="Yang L."/>
            <person name="Bronson R.T."/>
            <person name="Buffenstein R."/>
            <person name="Wang B."/>
            <person name="Han C."/>
            <person name="Li Q."/>
            <person name="Chen L."/>
            <person name="Zhao W."/>
            <person name="Sunyaev S.R."/>
            <person name="Park T.J."/>
            <person name="Zhang G."/>
            <person name="Wang J."/>
            <person name="Gladyshev V.N."/>
        </authorList>
    </citation>
    <scope>NUCLEOTIDE SEQUENCE [LARGE SCALE GENOMIC DNA]</scope>
</reference>
<evidence type="ECO:0000256" key="10">
    <source>
        <dbReference type="SAM" id="MobiDB-lite"/>
    </source>
</evidence>
<keyword evidence="5" id="KW-0677">Repeat</keyword>
<dbReference type="STRING" id="10181.G5AQ74"/>
<feature type="compositionally biased region" description="Polar residues" evidence="10">
    <location>
        <begin position="22"/>
        <end position="38"/>
    </location>
</feature>
<evidence type="ECO:0000256" key="8">
    <source>
        <dbReference type="ARBA" id="ARBA00023180"/>
    </source>
</evidence>
<keyword evidence="7" id="KW-1015">Disulfide bond</keyword>
<keyword evidence="11" id="KW-0812">Transmembrane</keyword>
<dbReference type="PROSITE" id="PS01186">
    <property type="entry name" value="EGF_2"/>
    <property type="match status" value="1"/>
</dbReference>
<dbReference type="Proteomes" id="UP000006813">
    <property type="component" value="Unassembled WGS sequence"/>
</dbReference>
<evidence type="ECO:0000256" key="9">
    <source>
        <dbReference type="PROSITE-ProRule" id="PRU00076"/>
    </source>
</evidence>
<dbReference type="InterPro" id="IPR000082">
    <property type="entry name" value="SEA_dom"/>
</dbReference>
<dbReference type="PANTHER" id="PTHR24037:SF10">
    <property type="entry name" value="MUCIN-13"/>
    <property type="match status" value="1"/>
</dbReference>
<feature type="domain" description="SEA" evidence="12">
    <location>
        <begin position="113"/>
        <end position="231"/>
    </location>
</feature>
<dbReference type="PANTHER" id="PTHR24037">
    <property type="entry name" value="HEART DEVELOPMENT PROTEIN WITH EGF-LIKE DOMAINS 1"/>
    <property type="match status" value="1"/>
</dbReference>
<comment type="subcellular location">
    <subcellularLocation>
        <location evidence="1">Cell membrane</location>
    </subcellularLocation>
</comment>
<dbReference type="EMBL" id="JH166482">
    <property type="protein sequence ID" value="EHA99184.1"/>
    <property type="molecule type" value="Genomic_DNA"/>
</dbReference>
<proteinExistence type="predicted"/>
<evidence type="ECO:0000256" key="4">
    <source>
        <dbReference type="ARBA" id="ARBA00022729"/>
    </source>
</evidence>
<gene>
    <name evidence="14" type="ORF">GW7_10666</name>
</gene>
<keyword evidence="2" id="KW-1003">Cell membrane</keyword>
<evidence type="ECO:0000256" key="11">
    <source>
        <dbReference type="SAM" id="Phobius"/>
    </source>
</evidence>
<dbReference type="InterPro" id="IPR000742">
    <property type="entry name" value="EGF"/>
</dbReference>
<evidence type="ECO:0000256" key="5">
    <source>
        <dbReference type="ARBA" id="ARBA00022737"/>
    </source>
</evidence>
<keyword evidence="3 9" id="KW-0245">EGF-like domain</keyword>